<protein>
    <submittedName>
        <fullName evidence="2">Uncharacterized protein</fullName>
    </submittedName>
</protein>
<evidence type="ECO:0000256" key="1">
    <source>
        <dbReference type="SAM" id="Phobius"/>
    </source>
</evidence>
<dbReference type="AlphaFoldDB" id="A0A7H0VD19"/>
<keyword evidence="1" id="KW-1133">Transmembrane helix</keyword>
<accession>A0A7H0VD19</accession>
<name>A0A7H0VD19_9FLAO</name>
<sequence>MKSGPGWGRFFYDVKLKFLQSCQAFFQSFDFALGIILLGFLISQINQKAIKKEEDSKSLVKDLPHDKPVIICGVLPNGCEKYYAFGF</sequence>
<evidence type="ECO:0000313" key="2">
    <source>
        <dbReference type="EMBL" id="QNR23617.1"/>
    </source>
</evidence>
<dbReference type="KEGG" id="chyd:H4K34_14715"/>
<organism evidence="2 3">
    <name type="scientific">Croceimicrobium hydrocarbonivorans</name>
    <dbReference type="NCBI Taxonomy" id="2761580"/>
    <lineage>
        <taxon>Bacteria</taxon>
        <taxon>Pseudomonadati</taxon>
        <taxon>Bacteroidota</taxon>
        <taxon>Flavobacteriia</taxon>
        <taxon>Flavobacteriales</taxon>
        <taxon>Owenweeksiaceae</taxon>
        <taxon>Croceimicrobium</taxon>
    </lineage>
</organism>
<keyword evidence="1" id="KW-0472">Membrane</keyword>
<evidence type="ECO:0000313" key="3">
    <source>
        <dbReference type="Proteomes" id="UP000516305"/>
    </source>
</evidence>
<dbReference type="Proteomes" id="UP000516305">
    <property type="component" value="Chromosome"/>
</dbReference>
<keyword evidence="1" id="KW-0812">Transmembrane</keyword>
<keyword evidence="3" id="KW-1185">Reference proteome</keyword>
<feature type="transmembrane region" description="Helical" evidence="1">
    <location>
        <begin position="24"/>
        <end position="42"/>
    </location>
</feature>
<reference evidence="2 3" key="1">
    <citation type="submission" date="2020-08" db="EMBL/GenBank/DDBJ databases">
        <title>Croceimicrobium hydrocarbonivorans gen. nov., sp. nov., a novel marine bacterium isolated from a bacterial consortium that degrades polyethylene terephthalate.</title>
        <authorList>
            <person name="Liu R."/>
        </authorList>
    </citation>
    <scope>NUCLEOTIDE SEQUENCE [LARGE SCALE GENOMIC DNA]</scope>
    <source>
        <strain evidence="2 3">A20-9</strain>
    </source>
</reference>
<gene>
    <name evidence="2" type="ORF">H4K34_14715</name>
</gene>
<dbReference type="EMBL" id="CP060139">
    <property type="protein sequence ID" value="QNR23617.1"/>
    <property type="molecule type" value="Genomic_DNA"/>
</dbReference>
<proteinExistence type="predicted"/>
<dbReference type="RefSeq" id="WP_210758150.1">
    <property type="nucleotide sequence ID" value="NZ_CP060139.1"/>
</dbReference>